<comment type="caution">
    <text evidence="9">The sequence shown here is derived from an EMBL/GenBank/DDBJ whole genome shotgun (WGS) entry which is preliminary data.</text>
</comment>
<evidence type="ECO:0000256" key="6">
    <source>
        <dbReference type="ARBA" id="ARBA00023102"/>
    </source>
</evidence>
<feature type="domain" description="Aminotransferase class I/classII large" evidence="8">
    <location>
        <begin position="31"/>
        <end position="354"/>
    </location>
</feature>
<dbReference type="Proteomes" id="UP001519343">
    <property type="component" value="Unassembled WGS sequence"/>
</dbReference>
<protein>
    <recommendedName>
        <fullName evidence="7">Histidinol-phosphate aminotransferase</fullName>
        <ecNumber evidence="7">2.6.1.9</ecNumber>
    </recommendedName>
    <alternativeName>
        <fullName evidence="7">Imidazole acetol-phosphate transaminase</fullName>
    </alternativeName>
</protein>
<comment type="similarity">
    <text evidence="7">Belongs to the class-II pyridoxal-phosphate-dependent aminotransferase family. Histidinol-phosphate aminotransferase subfamily.</text>
</comment>
<dbReference type="NCBIfam" id="TIGR01141">
    <property type="entry name" value="hisC"/>
    <property type="match status" value="1"/>
</dbReference>
<comment type="pathway">
    <text evidence="7">Amino-acid biosynthesis; L-histidine biosynthesis; L-histidine from 5-phospho-alpha-D-ribose 1-diphosphate: step 7/9.</text>
</comment>
<dbReference type="HAMAP" id="MF_01023">
    <property type="entry name" value="HisC_aminotrans_2"/>
    <property type="match status" value="1"/>
</dbReference>
<dbReference type="RefSeq" id="WP_209811455.1">
    <property type="nucleotide sequence ID" value="NZ_JAGGKT010000011.1"/>
</dbReference>
<dbReference type="GO" id="GO:0004400">
    <property type="term" value="F:histidinol-phosphate transaminase activity"/>
    <property type="evidence" value="ECO:0007669"/>
    <property type="project" value="UniProtKB-EC"/>
</dbReference>
<feature type="modified residue" description="N6-(pyridoxal phosphate)lysine" evidence="7">
    <location>
        <position position="222"/>
    </location>
</feature>
<reference evidence="9 10" key="1">
    <citation type="submission" date="2021-03" db="EMBL/GenBank/DDBJ databases">
        <title>Genomic Encyclopedia of Type Strains, Phase IV (KMG-IV): sequencing the most valuable type-strain genomes for metagenomic binning, comparative biology and taxonomic classification.</title>
        <authorList>
            <person name="Goeker M."/>
        </authorList>
    </citation>
    <scope>NUCLEOTIDE SEQUENCE [LARGE SCALE GENOMIC DNA]</scope>
    <source>
        <strain evidence="9 10">DSM 24738</strain>
    </source>
</reference>
<comment type="cofactor">
    <cofactor evidence="1 7">
        <name>pyridoxal 5'-phosphate</name>
        <dbReference type="ChEBI" id="CHEBI:597326"/>
    </cofactor>
</comment>
<keyword evidence="5 7" id="KW-0663">Pyridoxal phosphate</keyword>
<dbReference type="SUPFAM" id="SSF53383">
    <property type="entry name" value="PLP-dependent transferases"/>
    <property type="match status" value="1"/>
</dbReference>
<keyword evidence="7" id="KW-0028">Amino-acid biosynthesis</keyword>
<dbReference type="InterPro" id="IPR004839">
    <property type="entry name" value="Aminotransferase_I/II_large"/>
</dbReference>
<dbReference type="InterPro" id="IPR015421">
    <property type="entry name" value="PyrdxlP-dep_Trfase_major"/>
</dbReference>
<evidence type="ECO:0000256" key="4">
    <source>
        <dbReference type="ARBA" id="ARBA00022679"/>
    </source>
</evidence>
<sequence length="364" mass="39891">MLPKKQIVDLPVYQPGKPIEEVKRELGLDSIIKLASNENPFGSSPEVQPAILKELSQLAIYPDGAAMELREAVSSFLDVKGEQLVFGNGSDELCMLTSRAYLQPGTNTVMAVPTFSVYKTTATVEGAEVIEVPLKDGVHDLPAMLEKIDENTRIVWVCNPNNPSGTINSKDEVVSFLKQVPETTLVVLDEAYCEYVTNDAYPNSLSLLPDFPNVLILRTFSKIYGLAALRIGYGVADPAIIDKLNRVREPFNTSRIAQAAAIAALKDQEFVKKCREENAKGREQFYKAFDEMGLSYYPSEGNFVLVDTGKNGNDIFNALLRKGVIVRSGVALGFPTGIRVTVGSTEQNDTFIGAFREVLEGRGV</sequence>
<keyword evidence="6 7" id="KW-0368">Histidine biosynthesis</keyword>
<dbReference type="Gene3D" id="3.90.1150.10">
    <property type="entry name" value="Aspartate Aminotransferase, domain 1"/>
    <property type="match status" value="1"/>
</dbReference>
<name>A0ABS4GT22_9BACL</name>
<organism evidence="9 10">
    <name type="scientific">Ammoniphilus resinae</name>
    <dbReference type="NCBI Taxonomy" id="861532"/>
    <lineage>
        <taxon>Bacteria</taxon>
        <taxon>Bacillati</taxon>
        <taxon>Bacillota</taxon>
        <taxon>Bacilli</taxon>
        <taxon>Bacillales</taxon>
        <taxon>Paenibacillaceae</taxon>
        <taxon>Aneurinibacillus group</taxon>
        <taxon>Ammoniphilus</taxon>
    </lineage>
</organism>
<dbReference type="EMBL" id="JAGGKT010000011">
    <property type="protein sequence ID" value="MBP1933438.1"/>
    <property type="molecule type" value="Genomic_DNA"/>
</dbReference>
<evidence type="ECO:0000256" key="7">
    <source>
        <dbReference type="HAMAP-Rule" id="MF_01023"/>
    </source>
</evidence>
<proteinExistence type="inferred from homology"/>
<dbReference type="PANTHER" id="PTHR43643:SF3">
    <property type="entry name" value="HISTIDINOL-PHOSPHATE AMINOTRANSFERASE"/>
    <property type="match status" value="1"/>
</dbReference>
<comment type="subunit">
    <text evidence="2 7">Homodimer.</text>
</comment>
<evidence type="ECO:0000313" key="9">
    <source>
        <dbReference type="EMBL" id="MBP1933438.1"/>
    </source>
</evidence>
<dbReference type="CDD" id="cd00609">
    <property type="entry name" value="AAT_like"/>
    <property type="match status" value="1"/>
</dbReference>
<evidence type="ECO:0000256" key="1">
    <source>
        <dbReference type="ARBA" id="ARBA00001933"/>
    </source>
</evidence>
<dbReference type="InterPro" id="IPR050106">
    <property type="entry name" value="HistidinolP_aminotransfase"/>
</dbReference>
<keyword evidence="3 7" id="KW-0032">Aminotransferase</keyword>
<dbReference type="InterPro" id="IPR005861">
    <property type="entry name" value="HisP_aminotrans"/>
</dbReference>
<keyword evidence="10" id="KW-1185">Reference proteome</keyword>
<evidence type="ECO:0000256" key="2">
    <source>
        <dbReference type="ARBA" id="ARBA00011738"/>
    </source>
</evidence>
<evidence type="ECO:0000259" key="8">
    <source>
        <dbReference type="Pfam" id="PF00155"/>
    </source>
</evidence>
<dbReference type="EC" id="2.6.1.9" evidence="7"/>
<evidence type="ECO:0000256" key="5">
    <source>
        <dbReference type="ARBA" id="ARBA00022898"/>
    </source>
</evidence>
<comment type="catalytic activity">
    <reaction evidence="7">
        <text>L-histidinol phosphate + 2-oxoglutarate = 3-(imidazol-4-yl)-2-oxopropyl phosphate + L-glutamate</text>
        <dbReference type="Rhea" id="RHEA:23744"/>
        <dbReference type="ChEBI" id="CHEBI:16810"/>
        <dbReference type="ChEBI" id="CHEBI:29985"/>
        <dbReference type="ChEBI" id="CHEBI:57766"/>
        <dbReference type="ChEBI" id="CHEBI:57980"/>
        <dbReference type="EC" id="2.6.1.9"/>
    </reaction>
</comment>
<dbReference type="Pfam" id="PF00155">
    <property type="entry name" value="Aminotran_1_2"/>
    <property type="match status" value="1"/>
</dbReference>
<accession>A0ABS4GT22</accession>
<evidence type="ECO:0000313" key="10">
    <source>
        <dbReference type="Proteomes" id="UP001519343"/>
    </source>
</evidence>
<evidence type="ECO:0000256" key="3">
    <source>
        <dbReference type="ARBA" id="ARBA00022576"/>
    </source>
</evidence>
<dbReference type="InterPro" id="IPR015424">
    <property type="entry name" value="PyrdxlP-dep_Trfase"/>
</dbReference>
<dbReference type="PANTHER" id="PTHR43643">
    <property type="entry name" value="HISTIDINOL-PHOSPHATE AMINOTRANSFERASE 2"/>
    <property type="match status" value="1"/>
</dbReference>
<keyword evidence="4 7" id="KW-0808">Transferase</keyword>
<dbReference type="Gene3D" id="3.40.640.10">
    <property type="entry name" value="Type I PLP-dependent aspartate aminotransferase-like (Major domain)"/>
    <property type="match status" value="1"/>
</dbReference>
<dbReference type="InterPro" id="IPR015422">
    <property type="entry name" value="PyrdxlP-dep_Trfase_small"/>
</dbReference>
<gene>
    <name evidence="7" type="primary">hisC</name>
    <name evidence="9" type="ORF">J2Z37_003451</name>
</gene>